<keyword evidence="5" id="KW-0862">Zinc</keyword>
<reference evidence="9" key="1">
    <citation type="submission" date="2016-10" db="EMBL/GenBank/DDBJ databases">
        <title>Draft genome sequences of four alkaliphilic bacteria belonging to the Anaerobacillus genus.</title>
        <authorList>
            <person name="Bassil N.M."/>
            <person name="Lloyd J.R."/>
        </authorList>
    </citation>
    <scope>NUCLEOTIDE SEQUENCE [LARGE SCALE GENOMIC DNA]</scope>
    <source>
        <strain evidence="9">NB2006</strain>
    </source>
</reference>
<proteinExistence type="inferred from homology"/>
<sequence>MEGRLSSLLFYFYLTKLEEYIMNNIFDKVTFKLLLATTIREKEDGYVVNEIFTRYPSVQELLDVTEEELLQINGIGKVKAKQILSALKLARMNPCPVESRFTIRSPEDAYNYLNEMKYLSQEHFVVLGLNTKNEIIFKETVFIGSLNASIVHPRETFKHLIRRSCASAIVAHNHPSGQPDPSREDIEVTKRLSEAGKILGIDVLDHIIVGAQSYVSLKEKGYL</sequence>
<comment type="caution">
    <text evidence="9">The sequence shown here is derived from an EMBL/GenBank/DDBJ whole genome shotgun (WGS) entry which is preliminary data.</text>
</comment>
<comment type="similarity">
    <text evidence="1 7">Belongs to the UPF0758 family.</text>
</comment>
<dbReference type="GO" id="GO:0008237">
    <property type="term" value="F:metallopeptidase activity"/>
    <property type="evidence" value="ECO:0007669"/>
    <property type="project" value="UniProtKB-KW"/>
</dbReference>
<dbReference type="InterPro" id="IPR001405">
    <property type="entry name" value="UPF0758"/>
</dbReference>
<name>A0A1S2MFA3_9BACI</name>
<dbReference type="Gene3D" id="1.10.150.20">
    <property type="entry name" value="5' to 3' exonuclease, C-terminal subdomain"/>
    <property type="match status" value="1"/>
</dbReference>
<dbReference type="RefSeq" id="WP_071315389.1">
    <property type="nucleotide sequence ID" value="NZ_CP063356.2"/>
</dbReference>
<evidence type="ECO:0000256" key="1">
    <source>
        <dbReference type="ARBA" id="ARBA00010243"/>
    </source>
</evidence>
<keyword evidence="6" id="KW-0482">Metalloprotease</keyword>
<evidence type="ECO:0000256" key="5">
    <source>
        <dbReference type="ARBA" id="ARBA00022833"/>
    </source>
</evidence>
<dbReference type="GO" id="GO:0006508">
    <property type="term" value="P:proteolysis"/>
    <property type="evidence" value="ECO:0007669"/>
    <property type="project" value="UniProtKB-KW"/>
</dbReference>
<dbReference type="InterPro" id="IPR010994">
    <property type="entry name" value="RuvA_2-like"/>
</dbReference>
<organism evidence="9">
    <name type="scientific">Anaerobacillus isosaccharinicus</name>
    <dbReference type="NCBI Taxonomy" id="1532552"/>
    <lineage>
        <taxon>Bacteria</taxon>
        <taxon>Bacillati</taxon>
        <taxon>Bacillota</taxon>
        <taxon>Bacilli</taxon>
        <taxon>Bacillales</taxon>
        <taxon>Bacillaceae</taxon>
        <taxon>Anaerobacillus</taxon>
    </lineage>
</organism>
<dbReference type="Gene3D" id="3.40.140.10">
    <property type="entry name" value="Cytidine Deaminase, domain 2"/>
    <property type="match status" value="1"/>
</dbReference>
<protein>
    <recommendedName>
        <fullName evidence="8">MPN domain-containing protein</fullName>
    </recommendedName>
</protein>
<evidence type="ECO:0000313" key="9">
    <source>
        <dbReference type="EMBL" id="OIJ23482.1"/>
    </source>
</evidence>
<evidence type="ECO:0000256" key="6">
    <source>
        <dbReference type="ARBA" id="ARBA00023049"/>
    </source>
</evidence>
<dbReference type="SUPFAM" id="SSF47781">
    <property type="entry name" value="RuvA domain 2-like"/>
    <property type="match status" value="1"/>
</dbReference>
<dbReference type="GO" id="GO:0046872">
    <property type="term" value="F:metal ion binding"/>
    <property type="evidence" value="ECO:0007669"/>
    <property type="project" value="UniProtKB-KW"/>
</dbReference>
<feature type="domain" description="MPN" evidence="8">
    <location>
        <begin position="102"/>
        <end position="223"/>
    </location>
</feature>
<evidence type="ECO:0000259" key="8">
    <source>
        <dbReference type="PROSITE" id="PS50249"/>
    </source>
</evidence>
<accession>A0A1S2MFA3</accession>
<dbReference type="PROSITE" id="PS50249">
    <property type="entry name" value="MPN"/>
    <property type="match status" value="1"/>
</dbReference>
<dbReference type="NCBIfam" id="TIGR00608">
    <property type="entry name" value="radc"/>
    <property type="match status" value="1"/>
</dbReference>
<dbReference type="CDD" id="cd08071">
    <property type="entry name" value="MPN_DUF2466"/>
    <property type="match status" value="1"/>
</dbReference>
<dbReference type="InterPro" id="IPR037518">
    <property type="entry name" value="MPN"/>
</dbReference>
<dbReference type="EMBL" id="LQXD01000001">
    <property type="protein sequence ID" value="OIJ23482.1"/>
    <property type="molecule type" value="Genomic_DNA"/>
</dbReference>
<evidence type="ECO:0000256" key="2">
    <source>
        <dbReference type="ARBA" id="ARBA00022670"/>
    </source>
</evidence>
<dbReference type="NCBIfam" id="NF000642">
    <property type="entry name" value="PRK00024.1"/>
    <property type="match status" value="1"/>
</dbReference>
<evidence type="ECO:0000256" key="4">
    <source>
        <dbReference type="ARBA" id="ARBA00022801"/>
    </source>
</evidence>
<dbReference type="PANTHER" id="PTHR30471:SF3">
    <property type="entry name" value="UPF0758 PROTEIN YEES-RELATED"/>
    <property type="match status" value="1"/>
</dbReference>
<gene>
    <name evidence="9" type="ORF">AWH56_00955</name>
</gene>
<evidence type="ECO:0000256" key="3">
    <source>
        <dbReference type="ARBA" id="ARBA00022723"/>
    </source>
</evidence>
<keyword evidence="3" id="KW-0479">Metal-binding</keyword>
<dbReference type="PANTHER" id="PTHR30471">
    <property type="entry name" value="DNA REPAIR PROTEIN RADC"/>
    <property type="match status" value="1"/>
</dbReference>
<dbReference type="Pfam" id="PF04002">
    <property type="entry name" value="RadC"/>
    <property type="match status" value="1"/>
</dbReference>
<dbReference type="InterPro" id="IPR025657">
    <property type="entry name" value="RadC_JAB"/>
</dbReference>
<keyword evidence="2" id="KW-0645">Protease</keyword>
<dbReference type="InterPro" id="IPR020891">
    <property type="entry name" value="UPF0758_CS"/>
</dbReference>
<evidence type="ECO:0000256" key="7">
    <source>
        <dbReference type="RuleBase" id="RU003797"/>
    </source>
</evidence>
<dbReference type="AlphaFoldDB" id="A0A1S2MFA3"/>
<keyword evidence="4" id="KW-0378">Hydrolase</keyword>
<dbReference type="PROSITE" id="PS01302">
    <property type="entry name" value="UPF0758"/>
    <property type="match status" value="1"/>
</dbReference>